<dbReference type="InterPro" id="IPR026113">
    <property type="entry name" value="METTL2/6/8-like"/>
</dbReference>
<keyword evidence="2" id="KW-0489">Methyltransferase</keyword>
<evidence type="ECO:0000256" key="1">
    <source>
        <dbReference type="ARBA" id="ARBA00009725"/>
    </source>
</evidence>
<protein>
    <recommendedName>
        <fullName evidence="6">Methyltransferase-like protein</fullName>
    </recommendedName>
</protein>
<dbReference type="STRING" id="3818.A0A444ZII4"/>
<comment type="caution">
    <text evidence="4">The sequence shown here is derived from an EMBL/GenBank/DDBJ whole genome shotgun (WGS) entry which is preliminary data.</text>
</comment>
<sequence>MSSSGDAEAEAEAEYFSKDFEWEEVRADVESNPSFRYHLLPFQPSKSQAESDVRAWKRFHVRHSSGKFFKVPLSFFLNFFLVTFRELNSQLHSQERRYLLKEFPELVSSAPHTKLLEVGCGNGSTALPILRANKDVIVYACDCSDETLEKAKEILGAATIVAFSHRFHTFYCDVSTDGFPNWLVCNPCRDRVLQKPSMCLSDVKHDNGMHSTNPFKLEGCECCIGGVDFVTLIFTLSAIPLERMPRFIKECFDVLNPGGMVLFRDYGLYDMTMLRFEEDKRVGFREYMRLDGTRAYFFCLDTVRDLFVGSGFTELELDYCCVKSVNRQKGKCMRRIWVHGKFQKPVLN</sequence>
<evidence type="ECO:0008006" key="6">
    <source>
        <dbReference type="Google" id="ProtNLM"/>
    </source>
</evidence>
<dbReference type="Pfam" id="PF13489">
    <property type="entry name" value="Methyltransf_23"/>
    <property type="match status" value="1"/>
</dbReference>
<evidence type="ECO:0000256" key="2">
    <source>
        <dbReference type="ARBA" id="ARBA00022603"/>
    </source>
</evidence>
<dbReference type="CDD" id="cd02440">
    <property type="entry name" value="AdoMet_MTases"/>
    <property type="match status" value="1"/>
</dbReference>
<dbReference type="EMBL" id="SDMP01000014">
    <property type="protein sequence ID" value="RYR13821.1"/>
    <property type="molecule type" value="Genomic_DNA"/>
</dbReference>
<dbReference type="PANTHER" id="PTHR22809">
    <property type="entry name" value="METHYLTRANSFERASE-RELATED"/>
    <property type="match status" value="1"/>
</dbReference>
<reference evidence="4 5" key="1">
    <citation type="submission" date="2019-01" db="EMBL/GenBank/DDBJ databases">
        <title>Sequencing of cultivated peanut Arachis hypogaea provides insights into genome evolution and oil improvement.</title>
        <authorList>
            <person name="Chen X."/>
        </authorList>
    </citation>
    <scope>NUCLEOTIDE SEQUENCE [LARGE SCALE GENOMIC DNA]</scope>
    <source>
        <strain evidence="5">cv. Fuhuasheng</strain>
        <tissue evidence="4">Leaves</tissue>
    </source>
</reference>
<dbReference type="SUPFAM" id="SSF53335">
    <property type="entry name" value="S-adenosyl-L-methionine-dependent methyltransferases"/>
    <property type="match status" value="1"/>
</dbReference>
<organism evidence="4 5">
    <name type="scientific">Arachis hypogaea</name>
    <name type="common">Peanut</name>
    <dbReference type="NCBI Taxonomy" id="3818"/>
    <lineage>
        <taxon>Eukaryota</taxon>
        <taxon>Viridiplantae</taxon>
        <taxon>Streptophyta</taxon>
        <taxon>Embryophyta</taxon>
        <taxon>Tracheophyta</taxon>
        <taxon>Spermatophyta</taxon>
        <taxon>Magnoliopsida</taxon>
        <taxon>eudicotyledons</taxon>
        <taxon>Gunneridae</taxon>
        <taxon>Pentapetalae</taxon>
        <taxon>rosids</taxon>
        <taxon>fabids</taxon>
        <taxon>Fabales</taxon>
        <taxon>Fabaceae</taxon>
        <taxon>Papilionoideae</taxon>
        <taxon>50 kb inversion clade</taxon>
        <taxon>dalbergioids sensu lato</taxon>
        <taxon>Dalbergieae</taxon>
        <taxon>Pterocarpus clade</taxon>
        <taxon>Arachis</taxon>
    </lineage>
</organism>
<comment type="similarity">
    <text evidence="1">Belongs to the methyltransferase superfamily. METL family.</text>
</comment>
<keyword evidence="5" id="KW-1185">Reference proteome</keyword>
<keyword evidence="3" id="KW-0808">Transferase</keyword>
<proteinExistence type="inferred from homology"/>
<accession>A0A444ZII4</accession>
<dbReference type="AlphaFoldDB" id="A0A444ZII4"/>
<dbReference type="Gene3D" id="3.40.50.150">
    <property type="entry name" value="Vaccinia Virus protein VP39"/>
    <property type="match status" value="1"/>
</dbReference>
<gene>
    <name evidence="4" type="ORF">Ahy_B04g070608</name>
</gene>
<dbReference type="GO" id="GO:0032259">
    <property type="term" value="P:methylation"/>
    <property type="evidence" value="ECO:0007669"/>
    <property type="project" value="UniProtKB-KW"/>
</dbReference>
<evidence type="ECO:0000256" key="3">
    <source>
        <dbReference type="ARBA" id="ARBA00022679"/>
    </source>
</evidence>
<name>A0A444ZII4_ARAHY</name>
<dbReference type="PANTHER" id="PTHR22809:SF14">
    <property type="entry name" value="TRNA N(3)-METHYLCYTIDINE METHYLTRANSFERASE"/>
    <property type="match status" value="1"/>
</dbReference>
<dbReference type="GO" id="GO:0008757">
    <property type="term" value="F:S-adenosylmethionine-dependent methyltransferase activity"/>
    <property type="evidence" value="ECO:0007669"/>
    <property type="project" value="UniProtKB-ARBA"/>
</dbReference>
<dbReference type="GO" id="GO:0008173">
    <property type="term" value="F:RNA methyltransferase activity"/>
    <property type="evidence" value="ECO:0007669"/>
    <property type="project" value="UniProtKB-ARBA"/>
</dbReference>
<evidence type="ECO:0000313" key="5">
    <source>
        <dbReference type="Proteomes" id="UP000289738"/>
    </source>
</evidence>
<dbReference type="InterPro" id="IPR029063">
    <property type="entry name" value="SAM-dependent_MTases_sf"/>
</dbReference>
<evidence type="ECO:0000313" key="4">
    <source>
        <dbReference type="EMBL" id="RYR13821.1"/>
    </source>
</evidence>
<dbReference type="Proteomes" id="UP000289738">
    <property type="component" value="Chromosome B04"/>
</dbReference>